<evidence type="ECO:0000313" key="2">
    <source>
        <dbReference type="Proteomes" id="UP000194857"/>
    </source>
</evidence>
<dbReference type="RefSeq" id="WP_065085818.1">
    <property type="nucleotide sequence ID" value="NZ_NFFZ01000004.1"/>
</dbReference>
<dbReference type="Proteomes" id="UP000194857">
    <property type="component" value="Unassembled WGS sequence"/>
</dbReference>
<comment type="caution">
    <text evidence="1">The sequence shown here is derived from an EMBL/GenBank/DDBJ whole genome shotgun (WGS) entry which is preliminary data.</text>
</comment>
<sequence length="104" mass="11420">MQFNNATSHPYLASKTASYEGFFATMPTTAEGPALGSFLTYHINLDEEGEFYADVRDAYGKTVFEIDGTVDKPGVMAHERDLDGLKGYLVRLGVMKTSQDLVMG</sequence>
<dbReference type="EMBL" id="NFFZ01000004">
    <property type="protein sequence ID" value="OTI62946.1"/>
    <property type="molecule type" value="Genomic_DNA"/>
</dbReference>
<name>A0A241XS17_PSEAI</name>
<accession>A0A241XS17</accession>
<gene>
    <name evidence="1" type="ORF">CAZ10_08840</name>
</gene>
<dbReference type="AlphaFoldDB" id="A0A241XS17"/>
<proteinExistence type="predicted"/>
<organism evidence="1 2">
    <name type="scientific">Pseudomonas aeruginosa</name>
    <dbReference type="NCBI Taxonomy" id="287"/>
    <lineage>
        <taxon>Bacteria</taxon>
        <taxon>Pseudomonadati</taxon>
        <taxon>Pseudomonadota</taxon>
        <taxon>Gammaproteobacteria</taxon>
        <taxon>Pseudomonadales</taxon>
        <taxon>Pseudomonadaceae</taxon>
        <taxon>Pseudomonas</taxon>
    </lineage>
</organism>
<evidence type="ECO:0000313" key="1">
    <source>
        <dbReference type="EMBL" id="OTI62946.1"/>
    </source>
</evidence>
<protein>
    <submittedName>
        <fullName evidence="1">Uncharacterized protein</fullName>
    </submittedName>
</protein>
<reference evidence="1 2" key="1">
    <citation type="submission" date="2017-05" db="EMBL/GenBank/DDBJ databases">
        <authorList>
            <person name="Song R."/>
            <person name="Chenine A.L."/>
            <person name="Ruprecht R.M."/>
        </authorList>
    </citation>
    <scope>NUCLEOTIDE SEQUENCE [LARGE SCALE GENOMIC DNA]</scope>
    <source>
        <strain evidence="1 2">S567_C10_BS</strain>
    </source>
</reference>